<evidence type="ECO:0000259" key="2">
    <source>
        <dbReference type="PROSITE" id="PS50206"/>
    </source>
</evidence>
<feature type="chain" id="PRO_5022910945" description="Rhodanese domain-containing protein" evidence="1">
    <location>
        <begin position="21"/>
        <end position="195"/>
    </location>
</feature>
<dbReference type="InterPro" id="IPR001763">
    <property type="entry name" value="Rhodanese-like_dom"/>
</dbReference>
<protein>
    <recommendedName>
        <fullName evidence="2">Rhodanese domain-containing protein</fullName>
    </recommendedName>
</protein>
<evidence type="ECO:0000313" key="4">
    <source>
        <dbReference type="Proteomes" id="UP000323671"/>
    </source>
</evidence>
<accession>A0A5C1EA21</accession>
<dbReference type="SUPFAM" id="SSF52821">
    <property type="entry name" value="Rhodanese/Cell cycle control phosphatase"/>
    <property type="match status" value="1"/>
</dbReference>
<dbReference type="AlphaFoldDB" id="A0A5C1EA21"/>
<dbReference type="CDD" id="cd00158">
    <property type="entry name" value="RHOD"/>
    <property type="match status" value="1"/>
</dbReference>
<keyword evidence="4" id="KW-1185">Reference proteome</keyword>
<dbReference type="Proteomes" id="UP000323671">
    <property type="component" value="Chromosome"/>
</dbReference>
<dbReference type="SMART" id="SM00450">
    <property type="entry name" value="RHOD"/>
    <property type="match status" value="1"/>
</dbReference>
<dbReference type="Pfam" id="PF00581">
    <property type="entry name" value="Rhodanese"/>
    <property type="match status" value="1"/>
</dbReference>
<dbReference type="InterPro" id="IPR036873">
    <property type="entry name" value="Rhodanese-like_dom_sf"/>
</dbReference>
<reference evidence="3 4" key="1">
    <citation type="submission" date="2017-07" db="EMBL/GenBank/DDBJ databases">
        <title>Complete genome sequence of Oryzomicrobium terrae TPP412.</title>
        <authorList>
            <person name="Chiu L.-W."/>
            <person name="Lo K.-J."/>
            <person name="Tsai Y.-M."/>
            <person name="Lin S.-S."/>
            <person name="Kuo C.-H."/>
            <person name="Liu C.-T."/>
        </authorList>
    </citation>
    <scope>NUCLEOTIDE SEQUENCE [LARGE SCALE GENOMIC DNA]</scope>
    <source>
        <strain evidence="3 4">TPP412</strain>
    </source>
</reference>
<keyword evidence="1" id="KW-0732">Signal</keyword>
<feature type="signal peptide" evidence="1">
    <location>
        <begin position="1"/>
        <end position="20"/>
    </location>
</feature>
<dbReference type="Gene3D" id="3.40.250.10">
    <property type="entry name" value="Rhodanese-like domain"/>
    <property type="match status" value="1"/>
</dbReference>
<dbReference type="EMBL" id="CP022579">
    <property type="protein sequence ID" value="QEL65733.1"/>
    <property type="molecule type" value="Genomic_DNA"/>
</dbReference>
<sequence length="195" mass="20951">MTFATNIARTGALLAGLAYAALGLAQQAAPERLRLVGQETEFVAETAQGKVVITRVLTPCAKVKGWLQPLVPVPGVVPITEVELLGFYKDPEAMLVDMREPEWFVKATIPGAVNIPYTEVASRLGELGCAKTGKGWDCAKARKVVAFCNGPMCPQSPTAITAMVREGFPAGRIYYYRGGMFDWEGLGLTTVEGDL</sequence>
<gene>
    <name evidence="3" type="ORF">OTERR_22570</name>
</gene>
<organism evidence="3 4">
    <name type="scientific">Oryzomicrobium terrae</name>
    <dbReference type="NCBI Taxonomy" id="1735038"/>
    <lineage>
        <taxon>Bacteria</taxon>
        <taxon>Pseudomonadati</taxon>
        <taxon>Pseudomonadota</taxon>
        <taxon>Betaproteobacteria</taxon>
        <taxon>Rhodocyclales</taxon>
        <taxon>Rhodocyclaceae</taxon>
        <taxon>Oryzomicrobium</taxon>
    </lineage>
</organism>
<proteinExistence type="predicted"/>
<feature type="domain" description="Rhodanese" evidence="2">
    <location>
        <begin position="89"/>
        <end position="192"/>
    </location>
</feature>
<dbReference type="RefSeq" id="WP_149425843.1">
    <property type="nucleotide sequence ID" value="NZ_CP022579.1"/>
</dbReference>
<evidence type="ECO:0000256" key="1">
    <source>
        <dbReference type="SAM" id="SignalP"/>
    </source>
</evidence>
<evidence type="ECO:0000313" key="3">
    <source>
        <dbReference type="EMBL" id="QEL65733.1"/>
    </source>
</evidence>
<dbReference type="PROSITE" id="PS50206">
    <property type="entry name" value="RHODANESE_3"/>
    <property type="match status" value="1"/>
</dbReference>
<name>A0A5C1EA21_9RHOO</name>
<dbReference type="KEGG" id="otr:OTERR_22570"/>